<keyword evidence="3" id="KW-0846">Cobalamin</keyword>
<evidence type="ECO:0000313" key="8">
    <source>
        <dbReference type="EMBL" id="GAK54878.1"/>
    </source>
</evidence>
<protein>
    <submittedName>
        <fullName evidence="8">Methionine synthase</fullName>
    </submittedName>
</protein>
<reference evidence="8" key="1">
    <citation type="journal article" date="2015" name="PeerJ">
        <title>First genomic representation of candidate bacterial phylum KSB3 points to enhanced environmental sensing as a trigger of wastewater bulking.</title>
        <authorList>
            <person name="Sekiguchi Y."/>
            <person name="Ohashi A."/>
            <person name="Parks D.H."/>
            <person name="Yamauchi T."/>
            <person name="Tyson G.W."/>
            <person name="Hugenholtz P."/>
        </authorList>
    </citation>
    <scope>NUCLEOTIDE SEQUENCE [LARGE SCALE GENOMIC DNA]</scope>
</reference>
<dbReference type="eggNOG" id="COG1410">
    <property type="taxonomic scope" value="Bacteria"/>
</dbReference>
<dbReference type="STRING" id="1499967.U27_01709"/>
<dbReference type="InterPro" id="IPR050554">
    <property type="entry name" value="Met_Synthase/Corrinoid"/>
</dbReference>
<gene>
    <name evidence="8" type="ORF">U27_01709</name>
</gene>
<dbReference type="PROSITE" id="PS50972">
    <property type="entry name" value="PTERIN_BINDING"/>
    <property type="match status" value="1"/>
</dbReference>
<dbReference type="HOGENOM" id="CLU_070996_0_0_0"/>
<accession>A0A0S6WB40</accession>
<dbReference type="Gene3D" id="3.20.20.20">
    <property type="entry name" value="Dihydropteroate synthase-like"/>
    <property type="match status" value="1"/>
</dbReference>
<dbReference type="GO" id="GO:0050667">
    <property type="term" value="P:homocysteine metabolic process"/>
    <property type="evidence" value="ECO:0007669"/>
    <property type="project" value="TreeGrafter"/>
</dbReference>
<keyword evidence="4" id="KW-0808">Transferase</keyword>
<evidence type="ECO:0000256" key="2">
    <source>
        <dbReference type="ARBA" id="ARBA00022603"/>
    </source>
</evidence>
<evidence type="ECO:0000256" key="4">
    <source>
        <dbReference type="ARBA" id="ARBA00022679"/>
    </source>
</evidence>
<dbReference type="GO" id="GO:0031419">
    <property type="term" value="F:cobalamin binding"/>
    <property type="evidence" value="ECO:0007669"/>
    <property type="project" value="UniProtKB-KW"/>
</dbReference>
<dbReference type="GO" id="GO:0032259">
    <property type="term" value="P:methylation"/>
    <property type="evidence" value="ECO:0007669"/>
    <property type="project" value="UniProtKB-KW"/>
</dbReference>
<organism evidence="8">
    <name type="scientific">Vecturithrix granuli</name>
    <dbReference type="NCBI Taxonomy" id="1499967"/>
    <lineage>
        <taxon>Bacteria</taxon>
        <taxon>Candidatus Moduliflexota</taxon>
        <taxon>Candidatus Vecturitrichia</taxon>
        <taxon>Candidatus Vecturitrichales</taxon>
        <taxon>Candidatus Vecturitrichaceae</taxon>
        <taxon>Candidatus Vecturithrix</taxon>
    </lineage>
</organism>
<dbReference type="GO" id="GO:0046872">
    <property type="term" value="F:metal ion binding"/>
    <property type="evidence" value="ECO:0007669"/>
    <property type="project" value="UniProtKB-KW"/>
</dbReference>
<keyword evidence="6" id="KW-0170">Cobalt</keyword>
<keyword evidence="5" id="KW-0479">Metal-binding</keyword>
<evidence type="ECO:0000256" key="3">
    <source>
        <dbReference type="ARBA" id="ARBA00022628"/>
    </source>
</evidence>
<evidence type="ECO:0000259" key="7">
    <source>
        <dbReference type="PROSITE" id="PS50972"/>
    </source>
</evidence>
<sequence length="266" mass="28748">MKIIGEKINGTRKRVAQAIAERDAAFIQYLACKQAEAGCDWLDVNAGTHPQQEPEDLVWLVDTIQAVVDTPLCLDSANPQALTAALNAVKQTPMINSISGELQRLERILPLVSESGSQVIALAMDEKKIPETSEARVAIVHNILNATHAAGIPDEHIYVDPLAMTLSTNIQSGVIFFETLRSVHAAYPEVHFTAGLSNISFGLPARSFINRAFLTLALAPGLDSAILDPLDGELKAAILAAELVLGLDRHCLNYTRAYRAGVFRSS</sequence>
<dbReference type="InterPro" id="IPR011005">
    <property type="entry name" value="Dihydropteroate_synth-like_sf"/>
</dbReference>
<dbReference type="Pfam" id="PF00809">
    <property type="entry name" value="Pterin_bind"/>
    <property type="match status" value="1"/>
</dbReference>
<evidence type="ECO:0000256" key="1">
    <source>
        <dbReference type="ARBA" id="ARBA00010398"/>
    </source>
</evidence>
<dbReference type="GO" id="GO:0005829">
    <property type="term" value="C:cytosol"/>
    <property type="evidence" value="ECO:0007669"/>
    <property type="project" value="TreeGrafter"/>
</dbReference>
<dbReference type="GO" id="GO:0046653">
    <property type="term" value="P:tetrahydrofolate metabolic process"/>
    <property type="evidence" value="ECO:0007669"/>
    <property type="project" value="TreeGrafter"/>
</dbReference>
<evidence type="ECO:0000256" key="6">
    <source>
        <dbReference type="ARBA" id="ARBA00023285"/>
    </source>
</evidence>
<dbReference type="PANTHER" id="PTHR45833:SF1">
    <property type="entry name" value="METHIONINE SYNTHASE"/>
    <property type="match status" value="1"/>
</dbReference>
<name>A0A0S6WB40_VECG1</name>
<evidence type="ECO:0000256" key="5">
    <source>
        <dbReference type="ARBA" id="ARBA00022723"/>
    </source>
</evidence>
<comment type="similarity">
    <text evidence="1">Belongs to the vitamin-B12 dependent methionine synthase family.</text>
</comment>
<feature type="domain" description="Pterin-binding" evidence="7">
    <location>
        <begin position="1"/>
        <end position="264"/>
    </location>
</feature>
<keyword evidence="9" id="KW-1185">Reference proteome</keyword>
<dbReference type="AlphaFoldDB" id="A0A0S6WB40"/>
<dbReference type="InterPro" id="IPR000489">
    <property type="entry name" value="Pterin-binding_dom"/>
</dbReference>
<dbReference type="NCBIfam" id="NF005719">
    <property type="entry name" value="PRK07535.1"/>
    <property type="match status" value="1"/>
</dbReference>
<dbReference type="PANTHER" id="PTHR45833">
    <property type="entry name" value="METHIONINE SYNTHASE"/>
    <property type="match status" value="1"/>
</dbReference>
<keyword evidence="2" id="KW-0489">Methyltransferase</keyword>
<evidence type="ECO:0000313" key="9">
    <source>
        <dbReference type="Proteomes" id="UP000030661"/>
    </source>
</evidence>
<dbReference type="Proteomes" id="UP000030661">
    <property type="component" value="Unassembled WGS sequence"/>
</dbReference>
<dbReference type="GO" id="GO:0008705">
    <property type="term" value="F:methionine synthase activity"/>
    <property type="evidence" value="ECO:0007669"/>
    <property type="project" value="TreeGrafter"/>
</dbReference>
<dbReference type="SUPFAM" id="SSF51717">
    <property type="entry name" value="Dihydropteroate synthetase-like"/>
    <property type="match status" value="1"/>
</dbReference>
<proteinExistence type="inferred from homology"/>
<dbReference type="EMBL" id="DF820463">
    <property type="protein sequence ID" value="GAK54878.1"/>
    <property type="molecule type" value="Genomic_DNA"/>
</dbReference>